<keyword evidence="3 4" id="KW-0808">Transferase</keyword>
<dbReference type="EMBL" id="BSNX01000073">
    <property type="protein sequence ID" value="GLQ75542.1"/>
    <property type="molecule type" value="Genomic_DNA"/>
</dbReference>
<dbReference type="InterPro" id="IPR014030">
    <property type="entry name" value="Ketoacyl_synth_N"/>
</dbReference>
<evidence type="ECO:0000256" key="2">
    <source>
        <dbReference type="ARBA" id="ARBA00008467"/>
    </source>
</evidence>
<gene>
    <name evidence="6" type="ORF">GCM10007932_49040</name>
</gene>
<dbReference type="PANTHER" id="PTHR11712">
    <property type="entry name" value="POLYKETIDE SYNTHASE-RELATED"/>
    <property type="match status" value="1"/>
</dbReference>
<comment type="pathway">
    <text evidence="1">Lipid metabolism; fatty acid biosynthesis.</text>
</comment>
<dbReference type="PROSITE" id="PS52004">
    <property type="entry name" value="KS3_2"/>
    <property type="match status" value="1"/>
</dbReference>
<dbReference type="Pfam" id="PF00109">
    <property type="entry name" value="ketoacyl-synt"/>
    <property type="match status" value="1"/>
</dbReference>
<dbReference type="Pfam" id="PF02801">
    <property type="entry name" value="Ketoacyl-synt_C"/>
    <property type="match status" value="1"/>
</dbReference>
<dbReference type="GO" id="GO:0004315">
    <property type="term" value="F:3-oxoacyl-[acyl-carrier-protein] synthase activity"/>
    <property type="evidence" value="ECO:0007669"/>
    <property type="project" value="TreeGrafter"/>
</dbReference>
<dbReference type="Gene3D" id="3.40.47.10">
    <property type="match status" value="2"/>
</dbReference>
<dbReference type="InterPro" id="IPR014031">
    <property type="entry name" value="Ketoacyl_synth_C"/>
</dbReference>
<dbReference type="RefSeq" id="WP_126608879.1">
    <property type="nucleotide sequence ID" value="NZ_AP025144.1"/>
</dbReference>
<comment type="similarity">
    <text evidence="2 4">Belongs to the thiolase-like superfamily. Beta-ketoacyl-ACP synthases family.</text>
</comment>
<evidence type="ECO:0000313" key="6">
    <source>
        <dbReference type="EMBL" id="GLQ75542.1"/>
    </source>
</evidence>
<comment type="caution">
    <text evidence="6">The sequence shown here is derived from an EMBL/GenBank/DDBJ whole genome shotgun (WGS) entry which is preliminary data.</text>
</comment>
<dbReference type="Proteomes" id="UP001156690">
    <property type="component" value="Unassembled WGS sequence"/>
</dbReference>
<dbReference type="AlphaFoldDB" id="A0AAV5NZT6"/>
<evidence type="ECO:0000256" key="1">
    <source>
        <dbReference type="ARBA" id="ARBA00005194"/>
    </source>
</evidence>
<feature type="domain" description="Ketosynthase family 3 (KS3)" evidence="5">
    <location>
        <begin position="1"/>
        <end position="407"/>
    </location>
</feature>
<dbReference type="InterPro" id="IPR000794">
    <property type="entry name" value="Beta-ketoacyl_synthase"/>
</dbReference>
<accession>A0AAV5NZT6</accession>
<evidence type="ECO:0000313" key="7">
    <source>
        <dbReference type="Proteomes" id="UP001156690"/>
    </source>
</evidence>
<dbReference type="InterPro" id="IPR016039">
    <property type="entry name" value="Thiolase-like"/>
</dbReference>
<dbReference type="GO" id="GO:0006633">
    <property type="term" value="P:fatty acid biosynthetic process"/>
    <property type="evidence" value="ECO:0007669"/>
    <property type="project" value="TreeGrafter"/>
</dbReference>
<name>A0AAV5NZT6_9VIBR</name>
<dbReference type="InterPro" id="IPR020841">
    <property type="entry name" value="PKS_Beta-ketoAc_synthase_dom"/>
</dbReference>
<evidence type="ECO:0000256" key="3">
    <source>
        <dbReference type="ARBA" id="ARBA00022679"/>
    </source>
</evidence>
<sequence length="411" mass="44908">MPTPVAVITGLGGFTSLGITLEEHLAGHQQAETGIRYDDTYPYPLGAVPNFNPRDFIKDKKSIRMMTPQVKLGISSAALAFSDAQLDANQLAQFEETSGVIYGSFFCQGFQNSTPPYLASLNDDLSINYESLGLEHYRQFPPLWILPRLPNTTGGQVSIQYGLRGMSYSIVNGPAGAVMAVGEAMEAIQDERASRILAGASESEASLDHTFRLEQKHPVAKTLNDEGIISAEAGVSFVIENGDIASQRGLEHYGEVTAYQNNYLPKLFKQPKQSTIAAIEANFRKLLHKANTHSSNIDAIQLTLSGIPELDECEAQAAFNVFGGEVPIVCSNDYTGFAYGAAGGCSLLYACLQLKHQYLAPVLNTERKPLNNRLNYVSHLRKDTSLKQIICHHIDYLGNEVSLLINKESES</sequence>
<evidence type="ECO:0000256" key="4">
    <source>
        <dbReference type="RuleBase" id="RU003694"/>
    </source>
</evidence>
<dbReference type="PANTHER" id="PTHR11712:SF336">
    <property type="entry name" value="3-OXOACYL-[ACYL-CARRIER-PROTEIN] SYNTHASE, MITOCHONDRIAL"/>
    <property type="match status" value="1"/>
</dbReference>
<proteinExistence type="inferred from homology"/>
<dbReference type="SUPFAM" id="SSF53901">
    <property type="entry name" value="Thiolase-like"/>
    <property type="match status" value="2"/>
</dbReference>
<organism evidence="6 7">
    <name type="scientific">Vibrio penaeicida</name>
    <dbReference type="NCBI Taxonomy" id="104609"/>
    <lineage>
        <taxon>Bacteria</taxon>
        <taxon>Pseudomonadati</taxon>
        <taxon>Pseudomonadota</taxon>
        <taxon>Gammaproteobacteria</taxon>
        <taxon>Vibrionales</taxon>
        <taxon>Vibrionaceae</taxon>
        <taxon>Vibrio</taxon>
    </lineage>
</organism>
<protein>
    <submittedName>
        <fullName evidence="6">Beta-ketoacyl-ACP synthase II</fullName>
    </submittedName>
</protein>
<keyword evidence="7" id="KW-1185">Reference proteome</keyword>
<evidence type="ECO:0000259" key="5">
    <source>
        <dbReference type="PROSITE" id="PS52004"/>
    </source>
</evidence>
<reference evidence="7" key="1">
    <citation type="journal article" date="2019" name="Int. J. Syst. Evol. Microbiol.">
        <title>The Global Catalogue of Microorganisms (GCM) 10K type strain sequencing project: providing services to taxonomists for standard genome sequencing and annotation.</title>
        <authorList>
            <consortium name="The Broad Institute Genomics Platform"/>
            <consortium name="The Broad Institute Genome Sequencing Center for Infectious Disease"/>
            <person name="Wu L."/>
            <person name="Ma J."/>
        </authorList>
    </citation>
    <scope>NUCLEOTIDE SEQUENCE [LARGE SCALE GENOMIC DNA]</scope>
    <source>
        <strain evidence="7">NBRC 15640</strain>
    </source>
</reference>